<dbReference type="GO" id="GO:0008168">
    <property type="term" value="F:methyltransferase activity"/>
    <property type="evidence" value="ECO:0007669"/>
    <property type="project" value="TreeGrafter"/>
</dbReference>
<dbReference type="OrthoDB" id="2013972at2759"/>
<dbReference type="VEuPathDB" id="FungiDB:ASPVEDRAFT_199240"/>
<organism evidence="2 3">
    <name type="scientific">Aspergillus versicolor CBS 583.65</name>
    <dbReference type="NCBI Taxonomy" id="1036611"/>
    <lineage>
        <taxon>Eukaryota</taxon>
        <taxon>Fungi</taxon>
        <taxon>Dikarya</taxon>
        <taxon>Ascomycota</taxon>
        <taxon>Pezizomycotina</taxon>
        <taxon>Eurotiomycetes</taxon>
        <taxon>Eurotiomycetidae</taxon>
        <taxon>Eurotiales</taxon>
        <taxon>Aspergillaceae</taxon>
        <taxon>Aspergillus</taxon>
        <taxon>Aspergillus subgen. Nidulantes</taxon>
    </lineage>
</organism>
<dbReference type="RefSeq" id="XP_040671561.1">
    <property type="nucleotide sequence ID" value="XM_040809278.1"/>
</dbReference>
<dbReference type="PANTHER" id="PTHR43591:SF10">
    <property type="entry name" value="ABC TRANSMEMBRANE TYPE-1 DOMAIN-CONTAINING PROTEIN-RELATED"/>
    <property type="match status" value="1"/>
</dbReference>
<dbReference type="Pfam" id="PF13489">
    <property type="entry name" value="Methyltransf_23"/>
    <property type="match status" value="1"/>
</dbReference>
<dbReference type="Proteomes" id="UP000184073">
    <property type="component" value="Unassembled WGS sequence"/>
</dbReference>
<reference evidence="3" key="1">
    <citation type="journal article" date="2017" name="Genome Biol.">
        <title>Comparative genomics reveals high biological diversity and specific adaptations in the industrially and medically important fungal genus Aspergillus.</title>
        <authorList>
            <person name="de Vries R.P."/>
            <person name="Riley R."/>
            <person name="Wiebenga A."/>
            <person name="Aguilar-Osorio G."/>
            <person name="Amillis S."/>
            <person name="Uchima C.A."/>
            <person name="Anderluh G."/>
            <person name="Asadollahi M."/>
            <person name="Askin M."/>
            <person name="Barry K."/>
            <person name="Battaglia E."/>
            <person name="Bayram O."/>
            <person name="Benocci T."/>
            <person name="Braus-Stromeyer S.A."/>
            <person name="Caldana C."/>
            <person name="Canovas D."/>
            <person name="Cerqueira G.C."/>
            <person name="Chen F."/>
            <person name="Chen W."/>
            <person name="Choi C."/>
            <person name="Clum A."/>
            <person name="Dos Santos R.A."/>
            <person name="Damasio A.R."/>
            <person name="Diallinas G."/>
            <person name="Emri T."/>
            <person name="Fekete E."/>
            <person name="Flipphi M."/>
            <person name="Freyberg S."/>
            <person name="Gallo A."/>
            <person name="Gournas C."/>
            <person name="Habgood R."/>
            <person name="Hainaut M."/>
            <person name="Harispe M.L."/>
            <person name="Henrissat B."/>
            <person name="Hilden K.S."/>
            <person name="Hope R."/>
            <person name="Hossain A."/>
            <person name="Karabika E."/>
            <person name="Karaffa L."/>
            <person name="Karanyi Z."/>
            <person name="Krasevec N."/>
            <person name="Kuo A."/>
            <person name="Kusch H."/>
            <person name="LaButti K."/>
            <person name="Lagendijk E.L."/>
            <person name="Lapidus A."/>
            <person name="Levasseur A."/>
            <person name="Lindquist E."/>
            <person name="Lipzen A."/>
            <person name="Logrieco A.F."/>
            <person name="MacCabe A."/>
            <person name="Maekelae M.R."/>
            <person name="Malavazi I."/>
            <person name="Melin P."/>
            <person name="Meyer V."/>
            <person name="Mielnichuk N."/>
            <person name="Miskei M."/>
            <person name="Molnar A.P."/>
            <person name="Mule G."/>
            <person name="Ngan C.Y."/>
            <person name="Orejas M."/>
            <person name="Orosz E."/>
            <person name="Ouedraogo J.P."/>
            <person name="Overkamp K.M."/>
            <person name="Park H.-S."/>
            <person name="Perrone G."/>
            <person name="Piumi F."/>
            <person name="Punt P.J."/>
            <person name="Ram A.F."/>
            <person name="Ramon A."/>
            <person name="Rauscher S."/>
            <person name="Record E."/>
            <person name="Riano-Pachon D.M."/>
            <person name="Robert V."/>
            <person name="Roehrig J."/>
            <person name="Ruller R."/>
            <person name="Salamov A."/>
            <person name="Salih N.S."/>
            <person name="Samson R.A."/>
            <person name="Sandor E."/>
            <person name="Sanguinetti M."/>
            <person name="Schuetze T."/>
            <person name="Sepcic K."/>
            <person name="Shelest E."/>
            <person name="Sherlock G."/>
            <person name="Sophianopoulou V."/>
            <person name="Squina F.M."/>
            <person name="Sun H."/>
            <person name="Susca A."/>
            <person name="Todd R.B."/>
            <person name="Tsang A."/>
            <person name="Unkles S.E."/>
            <person name="van de Wiele N."/>
            <person name="van Rossen-Uffink D."/>
            <person name="Oliveira J.V."/>
            <person name="Vesth T.C."/>
            <person name="Visser J."/>
            <person name="Yu J.-H."/>
            <person name="Zhou M."/>
            <person name="Andersen M.R."/>
            <person name="Archer D.B."/>
            <person name="Baker S.E."/>
            <person name="Benoit I."/>
            <person name="Brakhage A.A."/>
            <person name="Braus G.H."/>
            <person name="Fischer R."/>
            <person name="Frisvad J.C."/>
            <person name="Goldman G.H."/>
            <person name="Houbraken J."/>
            <person name="Oakley B."/>
            <person name="Pocsi I."/>
            <person name="Scazzocchio C."/>
            <person name="Seiboth B."/>
            <person name="vanKuyk P.A."/>
            <person name="Wortman J."/>
            <person name="Dyer P.S."/>
            <person name="Grigoriev I.V."/>
        </authorList>
    </citation>
    <scope>NUCLEOTIDE SEQUENCE [LARGE SCALE GENOMIC DNA]</scope>
    <source>
        <strain evidence="3">CBS 583.65</strain>
    </source>
</reference>
<dbReference type="EMBL" id="KV878133">
    <property type="protein sequence ID" value="OJJ05799.1"/>
    <property type="molecule type" value="Genomic_DNA"/>
</dbReference>
<evidence type="ECO:0000313" key="2">
    <source>
        <dbReference type="EMBL" id="OJJ05799.1"/>
    </source>
</evidence>
<dbReference type="SUPFAM" id="SSF53335">
    <property type="entry name" value="S-adenosyl-L-methionine-dependent methyltransferases"/>
    <property type="match status" value="1"/>
</dbReference>
<name>A0A1L9PW80_ASPVE</name>
<dbReference type="GeneID" id="63724789"/>
<evidence type="ECO:0000256" key="1">
    <source>
        <dbReference type="SAM" id="MobiDB-lite"/>
    </source>
</evidence>
<dbReference type="Gene3D" id="3.40.50.150">
    <property type="entry name" value="Vaccinia Virus protein VP39"/>
    <property type="match status" value="1"/>
</dbReference>
<gene>
    <name evidence="2" type="ORF">ASPVEDRAFT_199240</name>
</gene>
<evidence type="ECO:0008006" key="4">
    <source>
        <dbReference type="Google" id="ProtNLM"/>
    </source>
</evidence>
<dbReference type="STRING" id="1036611.A0A1L9PW80"/>
<accession>A0A1L9PW80</accession>
<dbReference type="PANTHER" id="PTHR43591">
    <property type="entry name" value="METHYLTRANSFERASE"/>
    <property type="match status" value="1"/>
</dbReference>
<keyword evidence="3" id="KW-1185">Reference proteome</keyword>
<protein>
    <recommendedName>
        <fullName evidence="4">Methyltransferase domain-containing protein</fullName>
    </recommendedName>
</protein>
<dbReference type="InterPro" id="IPR029063">
    <property type="entry name" value="SAM-dependent_MTases_sf"/>
</dbReference>
<dbReference type="CDD" id="cd02440">
    <property type="entry name" value="AdoMet_MTases"/>
    <property type="match status" value="1"/>
</dbReference>
<feature type="region of interest" description="Disordered" evidence="1">
    <location>
        <begin position="1"/>
        <end position="20"/>
    </location>
</feature>
<evidence type="ECO:0000313" key="3">
    <source>
        <dbReference type="Proteomes" id="UP000184073"/>
    </source>
</evidence>
<sequence length="338" mass="38710">MTSQTAERQGVAVPVDQNLPSDDEAYSSEIASYATSLTSAVTNYNWEYGRRYHSYKEGSYKFPNDEREQDRLDMLHHMFKLVLNDRLFLAPIENGPIRVLDIGTGTGLWAIEFGTSFDVKLTPLTVMGNDLSPIQPPWVPPNVVFEVDDVEAEWPERPPFDFIHSRYMCGSIVDWPRLAKQAFDHLKPGGWIEFQEFHLVNYSEDGSLKEDNDVNLLFKLLQEACDRINRPVTIGADLERIVKETGFVNGKHQVFQLPLGTWPRDRRMKDIGALNMYQMLDGLEAFTSATFTSILGWSIEEVQAFLVRVRQAAKDRSVHILHNLYVKSLMKGYQLTMI</sequence>
<proteinExistence type="predicted"/>
<dbReference type="AlphaFoldDB" id="A0A1L9PW80"/>